<name>A0A914E1L3_9BILA</name>
<sequence length="88" mass="8838">MKLLSFIVLFVVVAIALGKASAVSCANEDAEGPCIGGACSIGYTCDKTTAKCCPVSCANEDAEGPCIGGACSIGYTCDKTTAKCCPVF</sequence>
<feature type="chain" id="PRO_5038047618" evidence="1">
    <location>
        <begin position="23"/>
        <end position="88"/>
    </location>
</feature>
<organism evidence="2 3">
    <name type="scientific">Acrobeloides nanus</name>
    <dbReference type="NCBI Taxonomy" id="290746"/>
    <lineage>
        <taxon>Eukaryota</taxon>
        <taxon>Metazoa</taxon>
        <taxon>Ecdysozoa</taxon>
        <taxon>Nematoda</taxon>
        <taxon>Chromadorea</taxon>
        <taxon>Rhabditida</taxon>
        <taxon>Tylenchina</taxon>
        <taxon>Cephalobomorpha</taxon>
        <taxon>Cephaloboidea</taxon>
        <taxon>Cephalobidae</taxon>
        <taxon>Acrobeloides</taxon>
    </lineage>
</organism>
<keyword evidence="2" id="KW-1185">Reference proteome</keyword>
<accession>A0A914E1L3</accession>
<dbReference type="AlphaFoldDB" id="A0A914E1L3"/>
<evidence type="ECO:0000313" key="2">
    <source>
        <dbReference type="Proteomes" id="UP000887540"/>
    </source>
</evidence>
<proteinExistence type="predicted"/>
<feature type="signal peptide" evidence="1">
    <location>
        <begin position="1"/>
        <end position="22"/>
    </location>
</feature>
<protein>
    <submittedName>
        <fullName evidence="3">Uncharacterized protein</fullName>
    </submittedName>
</protein>
<dbReference type="WBParaSite" id="ACRNAN_scaffold5276.g32484.t1">
    <property type="protein sequence ID" value="ACRNAN_scaffold5276.g32484.t1"/>
    <property type="gene ID" value="ACRNAN_scaffold5276.g32484"/>
</dbReference>
<evidence type="ECO:0000313" key="3">
    <source>
        <dbReference type="WBParaSite" id="ACRNAN_scaffold5276.g32484.t1"/>
    </source>
</evidence>
<evidence type="ECO:0000256" key="1">
    <source>
        <dbReference type="SAM" id="SignalP"/>
    </source>
</evidence>
<reference evidence="3" key="1">
    <citation type="submission" date="2022-11" db="UniProtKB">
        <authorList>
            <consortium name="WormBaseParasite"/>
        </authorList>
    </citation>
    <scope>IDENTIFICATION</scope>
</reference>
<keyword evidence="1" id="KW-0732">Signal</keyword>
<dbReference type="Proteomes" id="UP000887540">
    <property type="component" value="Unplaced"/>
</dbReference>